<dbReference type="Gramene" id="PRQ60582">
    <property type="protein sequence ID" value="PRQ60582"/>
    <property type="gene ID" value="RchiOBHm_Chr1g0382881"/>
</dbReference>
<evidence type="ECO:0000313" key="3">
    <source>
        <dbReference type="Proteomes" id="UP000238479"/>
    </source>
</evidence>
<dbReference type="EMBL" id="PDCK01000039">
    <property type="protein sequence ID" value="PRQ60582.1"/>
    <property type="molecule type" value="Genomic_DNA"/>
</dbReference>
<evidence type="ECO:0000256" key="1">
    <source>
        <dbReference type="SAM" id="MobiDB-lite"/>
    </source>
</evidence>
<protein>
    <submittedName>
        <fullName evidence="2">Uncharacterized protein</fullName>
    </submittedName>
</protein>
<comment type="caution">
    <text evidence="2">The sequence shown here is derived from an EMBL/GenBank/DDBJ whole genome shotgun (WGS) entry which is preliminary data.</text>
</comment>
<proteinExistence type="predicted"/>
<reference evidence="2 3" key="1">
    <citation type="journal article" date="2018" name="Nat. Genet.">
        <title>The Rosa genome provides new insights in the design of modern roses.</title>
        <authorList>
            <person name="Bendahmane M."/>
        </authorList>
    </citation>
    <scope>NUCLEOTIDE SEQUENCE [LARGE SCALE GENOMIC DNA]</scope>
    <source>
        <strain evidence="3">cv. Old Blush</strain>
    </source>
</reference>
<name>A0A2P6SPI5_ROSCH</name>
<dbReference type="Proteomes" id="UP000238479">
    <property type="component" value="Chromosome 1"/>
</dbReference>
<dbReference type="AlphaFoldDB" id="A0A2P6SPI5"/>
<keyword evidence="3" id="KW-1185">Reference proteome</keyword>
<organism evidence="2 3">
    <name type="scientific">Rosa chinensis</name>
    <name type="common">China rose</name>
    <dbReference type="NCBI Taxonomy" id="74649"/>
    <lineage>
        <taxon>Eukaryota</taxon>
        <taxon>Viridiplantae</taxon>
        <taxon>Streptophyta</taxon>
        <taxon>Embryophyta</taxon>
        <taxon>Tracheophyta</taxon>
        <taxon>Spermatophyta</taxon>
        <taxon>Magnoliopsida</taxon>
        <taxon>eudicotyledons</taxon>
        <taxon>Gunneridae</taxon>
        <taxon>Pentapetalae</taxon>
        <taxon>rosids</taxon>
        <taxon>fabids</taxon>
        <taxon>Rosales</taxon>
        <taxon>Rosaceae</taxon>
        <taxon>Rosoideae</taxon>
        <taxon>Rosoideae incertae sedis</taxon>
        <taxon>Rosa</taxon>
    </lineage>
</organism>
<accession>A0A2P6SPI5</accession>
<feature type="region of interest" description="Disordered" evidence="1">
    <location>
        <begin position="22"/>
        <end position="57"/>
    </location>
</feature>
<gene>
    <name evidence="2" type="ORF">RchiOBHm_Chr1g0382881</name>
</gene>
<evidence type="ECO:0000313" key="2">
    <source>
        <dbReference type="EMBL" id="PRQ60582.1"/>
    </source>
</evidence>
<sequence>MKPISFSSLFLRPAFTVGFRRSAERRSNMTTKSDDVEDEDHGLESSSHVGMAGPGKIIVVGDDGLPDRFLRS</sequence>